<sequence>MRTRRSLRAVMLAATALAAVGGASAHAAVAAPAPTEAVAPNAPAVHDERETASPVSATDVGLAAGLTAALAAIVRFLGARRLAQALRRAGAATARTAAAAAKAPVRLAKGAARAIGAPVRYALIVIGLGVFALAGIAALDIEWAAGLALGLAIGLAVWLAAVRTRKAFAPRRMKVNENQ</sequence>
<keyword evidence="2" id="KW-0732">Signal</keyword>
<evidence type="ECO:0000256" key="1">
    <source>
        <dbReference type="SAM" id="Phobius"/>
    </source>
</evidence>
<accession>A0A239PTD8</accession>
<dbReference type="RefSeq" id="WP_089412332.1">
    <property type="nucleotide sequence ID" value="NZ_FZQA01000003.1"/>
</dbReference>
<dbReference type="Proteomes" id="UP000198346">
    <property type="component" value="Unassembled WGS sequence"/>
</dbReference>
<protein>
    <submittedName>
        <fullName evidence="3">Uncharacterized protein</fullName>
    </submittedName>
</protein>
<keyword evidence="1" id="KW-0812">Transmembrane</keyword>
<dbReference type="PROSITE" id="PS51318">
    <property type="entry name" value="TAT"/>
    <property type="match status" value="1"/>
</dbReference>
<feature type="chain" id="PRO_5012353818" evidence="2">
    <location>
        <begin position="28"/>
        <end position="179"/>
    </location>
</feature>
<gene>
    <name evidence="3" type="ORF">SAMN06297382_1876</name>
</gene>
<feature type="signal peptide" evidence="2">
    <location>
        <begin position="1"/>
        <end position="27"/>
    </location>
</feature>
<evidence type="ECO:0000313" key="4">
    <source>
        <dbReference type="Proteomes" id="UP000198346"/>
    </source>
</evidence>
<organism evidence="3 4">
    <name type="scientific">Amphiplicatus metriothermophilus</name>
    <dbReference type="NCBI Taxonomy" id="1519374"/>
    <lineage>
        <taxon>Bacteria</taxon>
        <taxon>Pseudomonadati</taxon>
        <taxon>Pseudomonadota</taxon>
        <taxon>Alphaproteobacteria</taxon>
        <taxon>Parvularculales</taxon>
        <taxon>Parvularculaceae</taxon>
        <taxon>Amphiplicatus</taxon>
    </lineage>
</organism>
<feature type="transmembrane region" description="Helical" evidence="1">
    <location>
        <begin position="143"/>
        <end position="162"/>
    </location>
</feature>
<proteinExistence type="predicted"/>
<evidence type="ECO:0000313" key="3">
    <source>
        <dbReference type="EMBL" id="SNT73559.1"/>
    </source>
</evidence>
<reference evidence="3 4" key="1">
    <citation type="submission" date="2017-07" db="EMBL/GenBank/DDBJ databases">
        <authorList>
            <person name="Sun Z.S."/>
            <person name="Albrecht U."/>
            <person name="Echele G."/>
            <person name="Lee C.C."/>
        </authorList>
    </citation>
    <scope>NUCLEOTIDE SEQUENCE [LARGE SCALE GENOMIC DNA]</scope>
    <source>
        <strain evidence="3 4">CGMCC 1.12710</strain>
    </source>
</reference>
<dbReference type="AlphaFoldDB" id="A0A239PTD8"/>
<keyword evidence="4" id="KW-1185">Reference proteome</keyword>
<keyword evidence="1" id="KW-1133">Transmembrane helix</keyword>
<feature type="transmembrane region" description="Helical" evidence="1">
    <location>
        <begin position="119"/>
        <end position="137"/>
    </location>
</feature>
<keyword evidence="1" id="KW-0472">Membrane</keyword>
<feature type="transmembrane region" description="Helical" evidence="1">
    <location>
        <begin position="61"/>
        <end position="78"/>
    </location>
</feature>
<dbReference type="EMBL" id="FZQA01000003">
    <property type="protein sequence ID" value="SNT73559.1"/>
    <property type="molecule type" value="Genomic_DNA"/>
</dbReference>
<evidence type="ECO:0000256" key="2">
    <source>
        <dbReference type="SAM" id="SignalP"/>
    </source>
</evidence>
<dbReference type="InterPro" id="IPR006311">
    <property type="entry name" value="TAT_signal"/>
</dbReference>
<name>A0A239PTD8_9PROT</name>